<dbReference type="InterPro" id="IPR009080">
    <property type="entry name" value="tRNAsynth_Ia_anticodon-bd"/>
</dbReference>
<dbReference type="Gene3D" id="3.40.50.620">
    <property type="entry name" value="HUPs"/>
    <property type="match status" value="1"/>
</dbReference>
<proteinExistence type="inferred from homology"/>
<keyword evidence="10 12" id="KW-0648">Protein biosynthesis</keyword>
<comment type="cofactor">
    <cofactor evidence="12">
        <name>Zn(2+)</name>
        <dbReference type="ChEBI" id="CHEBI:29105"/>
    </cofactor>
    <text evidence="12">Binds 1 zinc ion per subunit.</text>
</comment>
<sequence>MQLYKNQALKIYNSLSGDKELFTPIHEGSVGMYVCGPTVYSNVHLGNCRTFISFDLVFRYLKHLGFKVRYVRNITDVGHIEDDADDGEDKIAKKARIEKLEPMEIVQQYSVDFHQILELFNNMPPSIEPTATGHIIEQIETIKKIIENGFAYESNGSVYFDVVKFNETNHYGKLSGRNLEDMISNTRDLSGQDEKRNPQDFALWKKAEPQHIMRWPSPWGDGFPGWHLECTSMSTKYLGNHFDIHGGGMDLKFPHHECEIAQNEACTGQSPVNFWMHANMLTLNGKKMSKSTGNNILPREIFSGNNEILSKAFSPTVTRFFILQAHYRSILDFSNDAILAAEKGFNRLMEALEALEGLKTSDKSSIDIEAWKQSCYDAMNDDFNSPILIAQLFEAVRYINLLKENKETITASDLKLLSEILNAFVFDVLGLVDEKTASNNNDKLEGVVNMLIGMRNEARANKDFALSDQIRNKLTELGIELKDSKEGTTFSIQS</sequence>
<keyword evidence="8 12" id="KW-0862">Zinc</keyword>
<dbReference type="PANTHER" id="PTHR10890">
    <property type="entry name" value="CYSTEINYL-TRNA SYNTHETASE"/>
    <property type="match status" value="1"/>
</dbReference>
<dbReference type="InterPro" id="IPR015803">
    <property type="entry name" value="Cys-tRNA-ligase"/>
</dbReference>
<evidence type="ECO:0000256" key="11">
    <source>
        <dbReference type="ARBA" id="ARBA00023146"/>
    </source>
</evidence>
<dbReference type="InterPro" id="IPR014729">
    <property type="entry name" value="Rossmann-like_a/b/a_fold"/>
</dbReference>
<dbReference type="PANTHER" id="PTHR10890:SF3">
    <property type="entry name" value="CYSTEINE--TRNA LIGASE, CYTOPLASMIC"/>
    <property type="match status" value="1"/>
</dbReference>
<dbReference type="NCBIfam" id="TIGR00435">
    <property type="entry name" value="cysS"/>
    <property type="match status" value="1"/>
</dbReference>
<dbReference type="AlphaFoldDB" id="A0A0A2M153"/>
<keyword evidence="15" id="KW-1185">Reference proteome</keyword>
<feature type="binding site" evidence="12">
    <location>
        <position position="35"/>
    </location>
    <ligand>
        <name>Zn(2+)</name>
        <dbReference type="ChEBI" id="CHEBI:29105"/>
    </ligand>
</feature>
<dbReference type="Pfam" id="PF09190">
    <property type="entry name" value="DALR_2"/>
    <property type="match status" value="1"/>
</dbReference>
<dbReference type="eggNOG" id="COG0215">
    <property type="taxonomic scope" value="Bacteria"/>
</dbReference>
<feature type="binding site" evidence="12">
    <location>
        <position position="259"/>
    </location>
    <ligand>
        <name>Zn(2+)</name>
        <dbReference type="ChEBI" id="CHEBI:29105"/>
    </ligand>
</feature>
<organism evidence="14 15">
    <name type="scientific">Flavobacterium beibuense F44-8</name>
    <dbReference type="NCBI Taxonomy" id="1406840"/>
    <lineage>
        <taxon>Bacteria</taxon>
        <taxon>Pseudomonadati</taxon>
        <taxon>Bacteroidota</taxon>
        <taxon>Flavobacteriia</taxon>
        <taxon>Flavobacteriales</taxon>
        <taxon>Flavobacteriaceae</taxon>
        <taxon>Flavobacterium</taxon>
    </lineage>
</organism>
<dbReference type="SMART" id="SM00840">
    <property type="entry name" value="DALR_2"/>
    <property type="match status" value="1"/>
</dbReference>
<evidence type="ECO:0000256" key="10">
    <source>
        <dbReference type="ARBA" id="ARBA00022917"/>
    </source>
</evidence>
<dbReference type="SUPFAM" id="SSF47323">
    <property type="entry name" value="Anticodon-binding domain of a subclass of class I aminoacyl-tRNA synthetases"/>
    <property type="match status" value="1"/>
</dbReference>
<feature type="short sequence motif" description="'HIGH' region" evidence="12">
    <location>
        <begin position="37"/>
        <end position="47"/>
    </location>
</feature>
<dbReference type="EC" id="6.1.1.16" evidence="12"/>
<dbReference type="STRING" id="1406840.Q763_07370"/>
<feature type="binding site" evidence="12">
    <location>
        <position position="255"/>
    </location>
    <ligand>
        <name>Zn(2+)</name>
        <dbReference type="ChEBI" id="CHEBI:29105"/>
    </ligand>
</feature>
<comment type="subunit">
    <text evidence="3 12">Monomer.</text>
</comment>
<gene>
    <name evidence="12" type="primary">cysS</name>
    <name evidence="14" type="ORF">Q763_07370</name>
</gene>
<dbReference type="InterPro" id="IPR015273">
    <property type="entry name" value="Cys-tRNA-synt_Ia_DALR"/>
</dbReference>
<feature type="binding site" evidence="12">
    <location>
        <position position="230"/>
    </location>
    <ligand>
        <name>Zn(2+)</name>
        <dbReference type="ChEBI" id="CHEBI:29105"/>
    </ligand>
</feature>
<evidence type="ECO:0000256" key="9">
    <source>
        <dbReference type="ARBA" id="ARBA00022840"/>
    </source>
</evidence>
<dbReference type="HAMAP" id="MF_00041">
    <property type="entry name" value="Cys_tRNA_synth"/>
    <property type="match status" value="1"/>
</dbReference>
<accession>A0A0A2M153</accession>
<feature type="short sequence motif" description="'KMSKS' region" evidence="12">
    <location>
        <begin position="287"/>
        <end position="291"/>
    </location>
</feature>
<evidence type="ECO:0000256" key="2">
    <source>
        <dbReference type="ARBA" id="ARBA00005594"/>
    </source>
</evidence>
<dbReference type="InterPro" id="IPR024909">
    <property type="entry name" value="Cys-tRNA/MSH_ligase"/>
</dbReference>
<dbReference type="Proteomes" id="UP000030129">
    <property type="component" value="Unassembled WGS sequence"/>
</dbReference>
<evidence type="ECO:0000313" key="14">
    <source>
        <dbReference type="EMBL" id="KGO82070.1"/>
    </source>
</evidence>
<dbReference type="InterPro" id="IPR032678">
    <property type="entry name" value="tRNA-synt_1_cat_dom"/>
</dbReference>
<comment type="subcellular location">
    <subcellularLocation>
        <location evidence="1 12">Cytoplasm</location>
    </subcellularLocation>
</comment>
<keyword evidence="11 12" id="KW-0030">Aminoacyl-tRNA synthetase</keyword>
<protein>
    <recommendedName>
        <fullName evidence="12">Cysteine--tRNA ligase</fullName>
        <ecNumber evidence="12">6.1.1.16</ecNumber>
    </recommendedName>
    <alternativeName>
        <fullName evidence="12">Cysteinyl-tRNA synthetase</fullName>
        <shortName evidence="12">CysRS</shortName>
    </alternativeName>
</protein>
<evidence type="ECO:0000256" key="6">
    <source>
        <dbReference type="ARBA" id="ARBA00022723"/>
    </source>
</evidence>
<name>A0A0A2M153_9FLAO</name>
<evidence type="ECO:0000256" key="5">
    <source>
        <dbReference type="ARBA" id="ARBA00022598"/>
    </source>
</evidence>
<keyword evidence="7 12" id="KW-0547">Nucleotide-binding</keyword>
<keyword evidence="5 12" id="KW-0436">Ligase</keyword>
<comment type="catalytic activity">
    <reaction evidence="12">
        <text>tRNA(Cys) + L-cysteine + ATP = L-cysteinyl-tRNA(Cys) + AMP + diphosphate</text>
        <dbReference type="Rhea" id="RHEA:17773"/>
        <dbReference type="Rhea" id="RHEA-COMP:9661"/>
        <dbReference type="Rhea" id="RHEA-COMP:9679"/>
        <dbReference type="ChEBI" id="CHEBI:30616"/>
        <dbReference type="ChEBI" id="CHEBI:33019"/>
        <dbReference type="ChEBI" id="CHEBI:35235"/>
        <dbReference type="ChEBI" id="CHEBI:78442"/>
        <dbReference type="ChEBI" id="CHEBI:78517"/>
        <dbReference type="ChEBI" id="CHEBI:456215"/>
        <dbReference type="EC" id="6.1.1.16"/>
    </reaction>
</comment>
<dbReference type="GO" id="GO:0008270">
    <property type="term" value="F:zinc ion binding"/>
    <property type="evidence" value="ECO:0007669"/>
    <property type="project" value="UniProtKB-UniRule"/>
</dbReference>
<feature type="domain" description="Cysteinyl-tRNA synthetase class Ia DALR" evidence="13">
    <location>
        <begin position="374"/>
        <end position="440"/>
    </location>
</feature>
<evidence type="ECO:0000256" key="1">
    <source>
        <dbReference type="ARBA" id="ARBA00004496"/>
    </source>
</evidence>
<comment type="similarity">
    <text evidence="2 12">Belongs to the class-I aminoacyl-tRNA synthetase family.</text>
</comment>
<dbReference type="GO" id="GO:0005524">
    <property type="term" value="F:ATP binding"/>
    <property type="evidence" value="ECO:0007669"/>
    <property type="project" value="UniProtKB-UniRule"/>
</dbReference>
<evidence type="ECO:0000256" key="4">
    <source>
        <dbReference type="ARBA" id="ARBA00022490"/>
    </source>
</evidence>
<evidence type="ECO:0000313" key="15">
    <source>
        <dbReference type="Proteomes" id="UP000030129"/>
    </source>
</evidence>
<dbReference type="GO" id="GO:0004817">
    <property type="term" value="F:cysteine-tRNA ligase activity"/>
    <property type="evidence" value="ECO:0007669"/>
    <property type="project" value="UniProtKB-UniRule"/>
</dbReference>
<dbReference type="Pfam" id="PF01406">
    <property type="entry name" value="tRNA-synt_1e"/>
    <property type="match status" value="1"/>
</dbReference>
<keyword evidence="4 12" id="KW-0963">Cytoplasm</keyword>
<evidence type="ECO:0000259" key="13">
    <source>
        <dbReference type="SMART" id="SM00840"/>
    </source>
</evidence>
<dbReference type="RefSeq" id="WP_035132654.1">
    <property type="nucleotide sequence ID" value="NZ_JRLV01000006.1"/>
</dbReference>
<reference evidence="14 15" key="1">
    <citation type="submission" date="2013-09" db="EMBL/GenBank/DDBJ databases">
        <authorList>
            <person name="Zeng Z."/>
            <person name="Chen C."/>
        </authorList>
    </citation>
    <scope>NUCLEOTIDE SEQUENCE [LARGE SCALE GENOMIC DNA]</scope>
    <source>
        <strain evidence="14 15">F44-8</strain>
    </source>
</reference>
<keyword evidence="6 12" id="KW-0479">Metal-binding</keyword>
<dbReference type="GO" id="GO:0006423">
    <property type="term" value="P:cysteinyl-tRNA aminoacylation"/>
    <property type="evidence" value="ECO:0007669"/>
    <property type="project" value="UniProtKB-UniRule"/>
</dbReference>
<dbReference type="SUPFAM" id="SSF52374">
    <property type="entry name" value="Nucleotidylyl transferase"/>
    <property type="match status" value="1"/>
</dbReference>
<dbReference type="CDD" id="cd00672">
    <property type="entry name" value="CysRS_core"/>
    <property type="match status" value="1"/>
</dbReference>
<comment type="caution">
    <text evidence="14">The sequence shown here is derived from an EMBL/GenBank/DDBJ whole genome shotgun (WGS) entry which is preliminary data.</text>
</comment>
<feature type="binding site" evidence="12">
    <location>
        <position position="290"/>
    </location>
    <ligand>
        <name>ATP</name>
        <dbReference type="ChEBI" id="CHEBI:30616"/>
    </ligand>
</feature>
<evidence type="ECO:0000256" key="8">
    <source>
        <dbReference type="ARBA" id="ARBA00022833"/>
    </source>
</evidence>
<dbReference type="PRINTS" id="PR00983">
    <property type="entry name" value="TRNASYNTHCYS"/>
</dbReference>
<dbReference type="GO" id="GO:0005829">
    <property type="term" value="C:cytosol"/>
    <property type="evidence" value="ECO:0007669"/>
    <property type="project" value="TreeGrafter"/>
</dbReference>
<dbReference type="Gene3D" id="1.20.120.1910">
    <property type="entry name" value="Cysteine-tRNA ligase, C-terminal anti-codon recognition domain"/>
    <property type="match status" value="1"/>
</dbReference>
<keyword evidence="9 12" id="KW-0067">ATP-binding</keyword>
<evidence type="ECO:0000256" key="7">
    <source>
        <dbReference type="ARBA" id="ARBA00022741"/>
    </source>
</evidence>
<evidence type="ECO:0000256" key="12">
    <source>
        <dbReference type="HAMAP-Rule" id="MF_00041"/>
    </source>
</evidence>
<evidence type="ECO:0000256" key="3">
    <source>
        <dbReference type="ARBA" id="ARBA00011245"/>
    </source>
</evidence>
<dbReference type="EMBL" id="JRLV01000006">
    <property type="protein sequence ID" value="KGO82070.1"/>
    <property type="molecule type" value="Genomic_DNA"/>
</dbReference>